<dbReference type="InterPro" id="IPR036249">
    <property type="entry name" value="Thioredoxin-like_sf"/>
</dbReference>
<organism evidence="3 4">
    <name type="scientific">Methylobacterium nodulans (strain LMG 21967 / CNCM I-2342 / ORS 2060)</name>
    <dbReference type="NCBI Taxonomy" id="460265"/>
    <lineage>
        <taxon>Bacteria</taxon>
        <taxon>Pseudomonadati</taxon>
        <taxon>Pseudomonadota</taxon>
        <taxon>Alphaproteobacteria</taxon>
        <taxon>Hyphomicrobiales</taxon>
        <taxon>Methylobacteriaceae</taxon>
        <taxon>Methylobacterium</taxon>
    </lineage>
</organism>
<dbReference type="SUPFAM" id="SSF47616">
    <property type="entry name" value="GST C-terminal domain-like"/>
    <property type="match status" value="1"/>
</dbReference>
<gene>
    <name evidence="3" type="ordered locus">Mnod_1699</name>
</gene>
<dbReference type="Pfam" id="PF02798">
    <property type="entry name" value="GST_N"/>
    <property type="match status" value="1"/>
</dbReference>
<dbReference type="InterPro" id="IPR004045">
    <property type="entry name" value="Glutathione_S-Trfase_N"/>
</dbReference>
<comment type="similarity">
    <text evidence="1">Belongs to the GST superfamily.</text>
</comment>
<dbReference type="PANTHER" id="PTHR44051:SF21">
    <property type="entry name" value="GLUTATHIONE S-TRANSFERASE FAMILY PROTEIN"/>
    <property type="match status" value="1"/>
</dbReference>
<dbReference type="AlphaFoldDB" id="B8IQY7"/>
<reference evidence="3 4" key="1">
    <citation type="submission" date="2009-01" db="EMBL/GenBank/DDBJ databases">
        <title>Complete sequence of chromosome of Methylobacterium nodulans ORS 2060.</title>
        <authorList>
            <consortium name="US DOE Joint Genome Institute"/>
            <person name="Lucas S."/>
            <person name="Copeland A."/>
            <person name="Lapidus A."/>
            <person name="Glavina del Rio T."/>
            <person name="Dalin E."/>
            <person name="Tice H."/>
            <person name="Bruce D."/>
            <person name="Goodwin L."/>
            <person name="Pitluck S."/>
            <person name="Sims D."/>
            <person name="Brettin T."/>
            <person name="Detter J.C."/>
            <person name="Han C."/>
            <person name="Larimer F."/>
            <person name="Land M."/>
            <person name="Hauser L."/>
            <person name="Kyrpides N."/>
            <person name="Ivanova N."/>
            <person name="Marx C.J."/>
            <person name="Richardson P."/>
        </authorList>
    </citation>
    <scope>NUCLEOTIDE SEQUENCE [LARGE SCALE GENOMIC DNA]</scope>
    <source>
        <strain evidence="4">LMG 21967 / CNCM I-2342 / ORS 2060</strain>
    </source>
</reference>
<accession>B8IQY7</accession>
<dbReference type="Proteomes" id="UP000008207">
    <property type="component" value="Chromosome"/>
</dbReference>
<evidence type="ECO:0000313" key="3">
    <source>
        <dbReference type="EMBL" id="ACL56689.1"/>
    </source>
</evidence>
<dbReference type="EMBL" id="CP001349">
    <property type="protein sequence ID" value="ACL56689.1"/>
    <property type="molecule type" value="Genomic_DNA"/>
</dbReference>
<dbReference type="Gene3D" id="1.20.1050.10">
    <property type="match status" value="1"/>
</dbReference>
<dbReference type="SFLD" id="SFLDG00358">
    <property type="entry name" value="Main_(cytGST)"/>
    <property type="match status" value="1"/>
</dbReference>
<dbReference type="KEGG" id="mno:Mnod_1699"/>
<dbReference type="HOGENOM" id="CLU_011226_6_4_5"/>
<dbReference type="PROSITE" id="PS50404">
    <property type="entry name" value="GST_NTER"/>
    <property type="match status" value="1"/>
</dbReference>
<protein>
    <submittedName>
        <fullName evidence="3">Glutathione S-transferase domain protein</fullName>
    </submittedName>
</protein>
<keyword evidence="4" id="KW-1185">Reference proteome</keyword>
<dbReference type="InterPro" id="IPR004046">
    <property type="entry name" value="GST_C"/>
</dbReference>
<feature type="domain" description="GST N-terminal" evidence="2">
    <location>
        <begin position="3"/>
        <end position="84"/>
    </location>
</feature>
<dbReference type="InterPro" id="IPR040079">
    <property type="entry name" value="Glutathione_S-Trfase"/>
</dbReference>
<proteinExistence type="inferred from homology"/>
<dbReference type="eggNOG" id="COG0625">
    <property type="taxonomic scope" value="Bacteria"/>
</dbReference>
<dbReference type="Gene3D" id="3.40.30.10">
    <property type="entry name" value="Glutaredoxin"/>
    <property type="match status" value="1"/>
</dbReference>
<evidence type="ECO:0000256" key="1">
    <source>
        <dbReference type="RuleBase" id="RU003494"/>
    </source>
</evidence>
<dbReference type="GO" id="GO:0016740">
    <property type="term" value="F:transferase activity"/>
    <property type="evidence" value="ECO:0007669"/>
    <property type="project" value="UniProtKB-KW"/>
</dbReference>
<dbReference type="RefSeq" id="WP_015928382.1">
    <property type="nucleotide sequence ID" value="NC_011894.1"/>
</dbReference>
<dbReference type="SFLD" id="SFLDG01150">
    <property type="entry name" value="Main.1:_Beta-like"/>
    <property type="match status" value="1"/>
</dbReference>
<keyword evidence="3" id="KW-0808">Transferase</keyword>
<dbReference type="CDD" id="cd03207">
    <property type="entry name" value="GST_C_8"/>
    <property type="match status" value="1"/>
</dbReference>
<dbReference type="SUPFAM" id="SSF52833">
    <property type="entry name" value="Thioredoxin-like"/>
    <property type="match status" value="1"/>
</dbReference>
<dbReference type="InterPro" id="IPR036282">
    <property type="entry name" value="Glutathione-S-Trfase_C_sf"/>
</dbReference>
<dbReference type="CDD" id="cd03046">
    <property type="entry name" value="GST_N_GTT1_like"/>
    <property type="match status" value="1"/>
</dbReference>
<evidence type="ECO:0000313" key="4">
    <source>
        <dbReference type="Proteomes" id="UP000008207"/>
    </source>
</evidence>
<dbReference type="SFLD" id="SFLDS00019">
    <property type="entry name" value="Glutathione_Transferase_(cytos"/>
    <property type="match status" value="1"/>
</dbReference>
<dbReference type="Pfam" id="PF00043">
    <property type="entry name" value="GST_C"/>
    <property type="match status" value="1"/>
</dbReference>
<sequence length="211" mass="23072">MTTDRVTLYHSPNTRSSSALLLLEELGAPYDLHVLDMRAGENRQPAYLAVNPMGKVPAIRHGEALVTEQPAIFIYLADLFPEAGLAPPLGDPLRGPYLRWMVYYGSCFEPAVVDKARELDAGPQAMSPYGSFEAVMGVVNDQLRRGPYLLGERFSAADVLWGMALAWTTMFKLVPETPEIAAYIARHTERPAVARVRERDAALAAGQSAAA</sequence>
<name>B8IQY7_METNO</name>
<dbReference type="STRING" id="460265.Mnod_1699"/>
<dbReference type="OrthoDB" id="5740960at2"/>
<dbReference type="PANTHER" id="PTHR44051">
    <property type="entry name" value="GLUTATHIONE S-TRANSFERASE-RELATED"/>
    <property type="match status" value="1"/>
</dbReference>
<evidence type="ECO:0000259" key="2">
    <source>
        <dbReference type="PROSITE" id="PS50404"/>
    </source>
</evidence>